<keyword evidence="2" id="KW-1185">Reference proteome</keyword>
<accession>A0A8J5R6J7</accession>
<evidence type="ECO:0000313" key="1">
    <source>
        <dbReference type="EMBL" id="KAG8045823.1"/>
    </source>
</evidence>
<reference evidence="1" key="1">
    <citation type="journal article" date="2021" name="bioRxiv">
        <title>Whole Genome Assembly and Annotation of Northern Wild Rice, Zizania palustris L., Supports a Whole Genome Duplication in the Zizania Genus.</title>
        <authorList>
            <person name="Haas M."/>
            <person name="Kono T."/>
            <person name="Macchietto M."/>
            <person name="Millas R."/>
            <person name="McGilp L."/>
            <person name="Shao M."/>
            <person name="Duquette J."/>
            <person name="Hirsch C.N."/>
            <person name="Kimball J."/>
        </authorList>
    </citation>
    <scope>NUCLEOTIDE SEQUENCE</scope>
    <source>
        <tissue evidence="1">Fresh leaf tissue</tissue>
    </source>
</reference>
<organism evidence="1 2">
    <name type="scientific">Zizania palustris</name>
    <name type="common">Northern wild rice</name>
    <dbReference type="NCBI Taxonomy" id="103762"/>
    <lineage>
        <taxon>Eukaryota</taxon>
        <taxon>Viridiplantae</taxon>
        <taxon>Streptophyta</taxon>
        <taxon>Embryophyta</taxon>
        <taxon>Tracheophyta</taxon>
        <taxon>Spermatophyta</taxon>
        <taxon>Magnoliopsida</taxon>
        <taxon>Liliopsida</taxon>
        <taxon>Poales</taxon>
        <taxon>Poaceae</taxon>
        <taxon>BOP clade</taxon>
        <taxon>Oryzoideae</taxon>
        <taxon>Oryzeae</taxon>
        <taxon>Zizaniinae</taxon>
        <taxon>Zizania</taxon>
    </lineage>
</organism>
<dbReference type="AlphaFoldDB" id="A0A8J5R6J7"/>
<name>A0A8J5R6J7_ZIZPA</name>
<protein>
    <submittedName>
        <fullName evidence="1">Uncharacterized protein</fullName>
    </submittedName>
</protein>
<proteinExistence type="predicted"/>
<gene>
    <name evidence="1" type="ORF">GUJ93_ZPchr0008g12036</name>
</gene>
<dbReference type="Proteomes" id="UP000729402">
    <property type="component" value="Unassembled WGS sequence"/>
</dbReference>
<comment type="caution">
    <text evidence="1">The sequence shown here is derived from an EMBL/GenBank/DDBJ whole genome shotgun (WGS) entry which is preliminary data.</text>
</comment>
<reference evidence="1" key="2">
    <citation type="submission" date="2021-02" db="EMBL/GenBank/DDBJ databases">
        <authorList>
            <person name="Kimball J.A."/>
            <person name="Haas M.W."/>
            <person name="Macchietto M."/>
            <person name="Kono T."/>
            <person name="Duquette J."/>
            <person name="Shao M."/>
        </authorList>
    </citation>
    <scope>NUCLEOTIDE SEQUENCE</scope>
    <source>
        <tissue evidence="1">Fresh leaf tissue</tissue>
    </source>
</reference>
<evidence type="ECO:0000313" key="2">
    <source>
        <dbReference type="Proteomes" id="UP000729402"/>
    </source>
</evidence>
<dbReference type="EMBL" id="JAAALK010000290">
    <property type="protein sequence ID" value="KAG8045823.1"/>
    <property type="molecule type" value="Genomic_DNA"/>
</dbReference>
<sequence length="76" mass="8687">MEKACIQIYRRALLSSRETWICGCLRTRLNQDPPTPALQVLSWLLLFAKISFGGYCLVPTFRASELDVTSARRQIL</sequence>